<feature type="region of interest" description="Disordered" evidence="5">
    <location>
        <begin position="1"/>
        <end position="44"/>
    </location>
</feature>
<evidence type="ECO:0000313" key="6">
    <source>
        <dbReference type="EMBL" id="QDZ22167.1"/>
    </source>
</evidence>
<reference evidence="6 7" key="1">
    <citation type="submission" date="2018-07" db="EMBL/GenBank/DDBJ databases">
        <title>The complete nuclear genome of the prasinophyte Chloropicon primus (CCMP1205).</title>
        <authorList>
            <person name="Pombert J.-F."/>
            <person name="Otis C."/>
            <person name="Turmel M."/>
            <person name="Lemieux C."/>
        </authorList>
    </citation>
    <scope>NUCLEOTIDE SEQUENCE [LARGE SCALE GENOMIC DNA]</scope>
    <source>
        <strain evidence="6 7">CCMP1205</strain>
    </source>
</reference>
<evidence type="ECO:0000313" key="7">
    <source>
        <dbReference type="Proteomes" id="UP000316726"/>
    </source>
</evidence>
<dbReference type="GO" id="GO:0005737">
    <property type="term" value="C:cytoplasm"/>
    <property type="evidence" value="ECO:0007669"/>
    <property type="project" value="UniProtKB-SubCell"/>
</dbReference>
<protein>
    <submittedName>
        <fullName evidence="6">Uncharacterized protein</fullName>
    </submittedName>
</protein>
<proteinExistence type="predicted"/>
<keyword evidence="4" id="KW-0539">Nucleus</keyword>
<evidence type="ECO:0000256" key="3">
    <source>
        <dbReference type="ARBA" id="ARBA00022490"/>
    </source>
</evidence>
<dbReference type="OrthoDB" id="7344096at2759"/>
<dbReference type="Proteomes" id="UP000316726">
    <property type="component" value="Chromosome 7"/>
</dbReference>
<feature type="compositionally biased region" description="Basic and acidic residues" evidence="5">
    <location>
        <begin position="12"/>
        <end position="24"/>
    </location>
</feature>
<accession>A0A5B8MP31</accession>
<keyword evidence="3" id="KW-0963">Cytoplasm</keyword>
<organism evidence="6 7">
    <name type="scientific">Chloropicon primus</name>
    <dbReference type="NCBI Taxonomy" id="1764295"/>
    <lineage>
        <taxon>Eukaryota</taxon>
        <taxon>Viridiplantae</taxon>
        <taxon>Chlorophyta</taxon>
        <taxon>Chloropicophyceae</taxon>
        <taxon>Chloropicales</taxon>
        <taxon>Chloropicaceae</taxon>
        <taxon>Chloropicon</taxon>
    </lineage>
</organism>
<dbReference type="EMBL" id="CP031040">
    <property type="protein sequence ID" value="QDZ22167.1"/>
    <property type="molecule type" value="Genomic_DNA"/>
</dbReference>
<evidence type="ECO:0000256" key="5">
    <source>
        <dbReference type="SAM" id="MobiDB-lite"/>
    </source>
</evidence>
<evidence type="ECO:0000256" key="2">
    <source>
        <dbReference type="ARBA" id="ARBA00004496"/>
    </source>
</evidence>
<dbReference type="PANTHER" id="PTHR31250">
    <property type="entry name" value="IQ DOMAIN-CONTAINING PROTEIN IQM3"/>
    <property type="match status" value="1"/>
</dbReference>
<keyword evidence="7" id="KW-1185">Reference proteome</keyword>
<gene>
    <name evidence="6" type="ORF">A3770_07p46850</name>
</gene>
<name>A0A5B8MP31_9CHLO</name>
<dbReference type="PANTHER" id="PTHR31250:SF27">
    <property type="entry name" value="IQ DOMAIN-CONTAINING PROTEIN IQM5"/>
    <property type="match status" value="1"/>
</dbReference>
<dbReference type="AlphaFoldDB" id="A0A5B8MP31"/>
<sequence>MNSFHVLVSLPRGEEEGTPEKEKVSATSTSASPPVPSTVASLGRSSSALDLRTCMRRTMDVFRRKRIVREASTIGRGMARTLSCGSLPPAWTATDGASTRKKIAFLSSQGVVRKESVDIPSVQSMPLKKKHWLEAVDTKHRYGSNLSRYYEIWKETSSRENFFVWLDHGPGRELDLPDCPREVLDKEVIKYLTTQEREKYEVVVKDGIMAYKETGSPVHTMDREPPSSYGQEAGEGSRPGEPDDMKQNDTWIFVCSPEGKIYVGKKRLNPSPRFQHSSFLAGGAALAAGQMDVHRGKVIEVRAFSGHYRPKRENLLAFLQMLNDNGVDTRQVRFRQFKSK</sequence>
<dbReference type="STRING" id="1764295.A0A5B8MP31"/>
<comment type="subcellular location">
    <subcellularLocation>
        <location evidence="2">Cytoplasm</location>
    </subcellularLocation>
    <subcellularLocation>
        <location evidence="1">Nucleus</location>
    </subcellularLocation>
</comment>
<feature type="region of interest" description="Disordered" evidence="5">
    <location>
        <begin position="214"/>
        <end position="246"/>
    </location>
</feature>
<evidence type="ECO:0000256" key="1">
    <source>
        <dbReference type="ARBA" id="ARBA00004123"/>
    </source>
</evidence>
<dbReference type="GO" id="GO:0005634">
    <property type="term" value="C:nucleus"/>
    <property type="evidence" value="ECO:0007669"/>
    <property type="project" value="UniProtKB-SubCell"/>
</dbReference>
<evidence type="ECO:0000256" key="4">
    <source>
        <dbReference type="ARBA" id="ARBA00023242"/>
    </source>
</evidence>
<feature type="compositionally biased region" description="Low complexity" evidence="5">
    <location>
        <begin position="25"/>
        <end position="41"/>
    </location>
</feature>
<dbReference type="InterPro" id="IPR044159">
    <property type="entry name" value="IQM"/>
</dbReference>